<dbReference type="SMART" id="SM00195">
    <property type="entry name" value="DSPc"/>
    <property type="match status" value="1"/>
</dbReference>
<comment type="similarity">
    <text evidence="1">Belongs to the protein-tyrosine phosphatase family. Non-receptor class dual specificity subfamily.</text>
</comment>
<evidence type="ECO:0000256" key="1">
    <source>
        <dbReference type="ARBA" id="ARBA00008601"/>
    </source>
</evidence>
<accession>A0A7S1MUT0</accession>
<dbReference type="EMBL" id="HBGF01040452">
    <property type="protein sequence ID" value="CAD9139910.1"/>
    <property type="molecule type" value="Transcribed_RNA"/>
</dbReference>
<dbReference type="SUPFAM" id="SSF52799">
    <property type="entry name" value="(Phosphotyrosine protein) phosphatases II"/>
    <property type="match status" value="1"/>
</dbReference>
<feature type="region of interest" description="Disordered" evidence="5">
    <location>
        <begin position="1"/>
        <end position="25"/>
    </location>
</feature>
<dbReference type="GO" id="GO:0043409">
    <property type="term" value="P:negative regulation of MAPK cascade"/>
    <property type="evidence" value="ECO:0007669"/>
    <property type="project" value="TreeGrafter"/>
</dbReference>
<keyword evidence="3" id="KW-0378">Hydrolase</keyword>
<dbReference type="PROSITE" id="PS50056">
    <property type="entry name" value="TYR_PHOSPHATASE_2"/>
    <property type="match status" value="1"/>
</dbReference>
<dbReference type="PROSITE" id="PS50054">
    <property type="entry name" value="TYR_PHOSPHATASE_DUAL"/>
    <property type="match status" value="1"/>
</dbReference>
<dbReference type="CDD" id="cd14498">
    <property type="entry name" value="DSP"/>
    <property type="match status" value="1"/>
</dbReference>
<sequence length="469" mass="49657">MASTKATPPMRSPFSSGETLDEDDQRIARRYVANAISVSLATERTRLEETGSPHSLGSPTVGRRLRSQVSPSSTRSLRRSRKAQSAIGPSFDADVEDHDHHHGPPLSSGFGRMSRIASTASMSNLMSMASGVGLGGFALSASAGFGGGGLQIETDISRCHSLAASRAASAVFTGLTSIIDDVLALGSHRDVCDLKAVRTLGIRAFLCVAKEVTNVLPAFVSDDDLDSGAVEFKHLRLADVGGTQLHESFAEVFDFVDRNAAAGRPVALFCQQGKSRSVSFVVAYLMREHQIDAEEALSLLGSIYGKADPNIGFITQLHELDYRTLPKRKYTRPNEETLPHGEKSESPATASPTAPDVTLTPPTKVRTASPSPASSFVKPIFGEPEAELPKLGSNSDPPPAGSESLGLASFGDESSGITKVPSYLNDHDPMHGAVDIPWADEGPDNASPTASTTQPPALVPHAYFPSRKA</sequence>
<dbReference type="PANTHER" id="PTHR10159">
    <property type="entry name" value="DUAL SPECIFICITY PROTEIN PHOSPHATASE"/>
    <property type="match status" value="1"/>
</dbReference>
<gene>
    <name evidence="8" type="ORF">NDES1114_LOCUS27107</name>
</gene>
<dbReference type="Pfam" id="PF00782">
    <property type="entry name" value="DSPc"/>
    <property type="match status" value="1"/>
</dbReference>
<evidence type="ECO:0000256" key="4">
    <source>
        <dbReference type="ARBA" id="ARBA00022912"/>
    </source>
</evidence>
<dbReference type="Gene3D" id="3.90.190.10">
    <property type="entry name" value="Protein tyrosine phosphatase superfamily"/>
    <property type="match status" value="1"/>
</dbReference>
<evidence type="ECO:0000256" key="3">
    <source>
        <dbReference type="ARBA" id="ARBA00022801"/>
    </source>
</evidence>
<dbReference type="AlphaFoldDB" id="A0A7S1MUT0"/>
<keyword evidence="4" id="KW-0904">Protein phosphatase</keyword>
<evidence type="ECO:0000256" key="5">
    <source>
        <dbReference type="SAM" id="MobiDB-lite"/>
    </source>
</evidence>
<dbReference type="GO" id="GO:0005737">
    <property type="term" value="C:cytoplasm"/>
    <property type="evidence" value="ECO:0007669"/>
    <property type="project" value="TreeGrafter"/>
</dbReference>
<evidence type="ECO:0000256" key="2">
    <source>
        <dbReference type="ARBA" id="ARBA00013064"/>
    </source>
</evidence>
<dbReference type="InterPro" id="IPR020422">
    <property type="entry name" value="TYR_PHOSPHATASE_DUAL_dom"/>
</dbReference>
<feature type="compositionally biased region" description="Polar residues" evidence="5">
    <location>
        <begin position="446"/>
        <end position="455"/>
    </location>
</feature>
<feature type="region of interest" description="Disordered" evidence="5">
    <location>
        <begin position="44"/>
        <end position="111"/>
    </location>
</feature>
<dbReference type="GO" id="GO:0004725">
    <property type="term" value="F:protein tyrosine phosphatase activity"/>
    <property type="evidence" value="ECO:0007669"/>
    <property type="project" value="UniProtKB-EC"/>
</dbReference>
<feature type="region of interest" description="Disordered" evidence="5">
    <location>
        <begin position="329"/>
        <end position="469"/>
    </location>
</feature>
<dbReference type="EC" id="3.1.3.48" evidence="2"/>
<name>A0A7S1MUT0_NEODS</name>
<dbReference type="InterPro" id="IPR000340">
    <property type="entry name" value="Dual-sp_phosphatase_cat-dom"/>
</dbReference>
<organism evidence="8">
    <name type="scientific">Neobodo designis</name>
    <name type="common">Flagellated protozoan</name>
    <name type="synonym">Bodo designis</name>
    <dbReference type="NCBI Taxonomy" id="312471"/>
    <lineage>
        <taxon>Eukaryota</taxon>
        <taxon>Discoba</taxon>
        <taxon>Euglenozoa</taxon>
        <taxon>Kinetoplastea</taxon>
        <taxon>Metakinetoplastina</taxon>
        <taxon>Neobodonida</taxon>
        <taxon>Neobodo</taxon>
    </lineage>
</organism>
<evidence type="ECO:0000259" key="6">
    <source>
        <dbReference type="PROSITE" id="PS50054"/>
    </source>
</evidence>
<dbReference type="InterPro" id="IPR000387">
    <property type="entry name" value="Tyr_Pase_dom"/>
</dbReference>
<feature type="domain" description="Tyrosine-protein phosphatase" evidence="6">
    <location>
        <begin position="174"/>
        <end position="326"/>
    </location>
</feature>
<feature type="compositionally biased region" description="Basic and acidic residues" evidence="5">
    <location>
        <begin position="332"/>
        <end position="345"/>
    </location>
</feature>
<evidence type="ECO:0000313" key="8">
    <source>
        <dbReference type="EMBL" id="CAD9139910.1"/>
    </source>
</evidence>
<feature type="domain" description="Tyrosine specific protein phosphatases" evidence="7">
    <location>
        <begin position="247"/>
        <end position="300"/>
    </location>
</feature>
<dbReference type="InterPro" id="IPR029021">
    <property type="entry name" value="Prot-tyrosine_phosphatase-like"/>
</dbReference>
<evidence type="ECO:0000259" key="7">
    <source>
        <dbReference type="PROSITE" id="PS50056"/>
    </source>
</evidence>
<dbReference type="PANTHER" id="PTHR10159:SF519">
    <property type="entry name" value="DUAL SPECIFICITY PROTEIN PHOSPHATASE MPK3"/>
    <property type="match status" value="1"/>
</dbReference>
<reference evidence="8" key="1">
    <citation type="submission" date="2021-01" db="EMBL/GenBank/DDBJ databases">
        <authorList>
            <person name="Corre E."/>
            <person name="Pelletier E."/>
            <person name="Niang G."/>
            <person name="Scheremetjew M."/>
            <person name="Finn R."/>
            <person name="Kale V."/>
            <person name="Holt S."/>
            <person name="Cochrane G."/>
            <person name="Meng A."/>
            <person name="Brown T."/>
            <person name="Cohen L."/>
        </authorList>
    </citation>
    <scope>NUCLEOTIDE SEQUENCE</scope>
    <source>
        <strain evidence="8">CCAP 1951/1</strain>
    </source>
</reference>
<proteinExistence type="inferred from homology"/>
<protein>
    <recommendedName>
        <fullName evidence="2">protein-tyrosine-phosphatase</fullName>
        <ecNumber evidence="2">3.1.3.48</ecNumber>
    </recommendedName>
</protein>